<evidence type="ECO:0000256" key="3">
    <source>
        <dbReference type="ARBA" id="ARBA00022679"/>
    </source>
</evidence>
<accession>A0ABP6P3D9</accession>
<evidence type="ECO:0000256" key="2">
    <source>
        <dbReference type="ARBA" id="ARBA00006490"/>
    </source>
</evidence>
<keyword evidence="3" id="KW-0808">Transferase</keyword>
<keyword evidence="7" id="KW-0411">Iron-sulfur</keyword>
<comment type="catalytic activity">
    <reaction evidence="8">
        <text>(sulfur carrier)-H + L-cysteine = (sulfur carrier)-SH + L-alanine</text>
        <dbReference type="Rhea" id="RHEA:43892"/>
        <dbReference type="Rhea" id="RHEA-COMP:14737"/>
        <dbReference type="Rhea" id="RHEA-COMP:14739"/>
        <dbReference type="ChEBI" id="CHEBI:29917"/>
        <dbReference type="ChEBI" id="CHEBI:35235"/>
        <dbReference type="ChEBI" id="CHEBI:57972"/>
        <dbReference type="ChEBI" id="CHEBI:64428"/>
        <dbReference type="EC" id="2.8.1.7"/>
    </reaction>
</comment>
<comment type="cofactor">
    <cofactor evidence="1">
        <name>pyridoxal 5'-phosphate</name>
        <dbReference type="ChEBI" id="CHEBI:597326"/>
    </cofactor>
</comment>
<dbReference type="Proteomes" id="UP001499924">
    <property type="component" value="Unassembled WGS sequence"/>
</dbReference>
<comment type="similarity">
    <text evidence="2">Belongs to the class-V pyridoxal-phosphate-dependent aminotransferase family. NifS/IscS subfamily.</text>
</comment>
<dbReference type="Gene3D" id="1.10.260.50">
    <property type="match status" value="1"/>
</dbReference>
<dbReference type="PIRSF" id="PIRSF005572">
    <property type="entry name" value="NifS"/>
    <property type="match status" value="1"/>
</dbReference>
<feature type="domain" description="Aminotransferase class V" evidence="9">
    <location>
        <begin position="14"/>
        <end position="378"/>
    </location>
</feature>
<reference evidence="11" key="1">
    <citation type="journal article" date="2019" name="Int. J. Syst. Evol. Microbiol.">
        <title>The Global Catalogue of Microorganisms (GCM) 10K type strain sequencing project: providing services to taxonomists for standard genome sequencing and annotation.</title>
        <authorList>
            <consortium name="The Broad Institute Genomics Platform"/>
            <consortium name="The Broad Institute Genome Sequencing Center for Infectious Disease"/>
            <person name="Wu L."/>
            <person name="Ma J."/>
        </authorList>
    </citation>
    <scope>NUCLEOTIDE SEQUENCE [LARGE SCALE GENOMIC DNA]</scope>
    <source>
        <strain evidence="11">JCM 15614</strain>
    </source>
</reference>
<dbReference type="EMBL" id="BAAAVV010000003">
    <property type="protein sequence ID" value="GAA3165188.1"/>
    <property type="molecule type" value="Genomic_DNA"/>
</dbReference>
<comment type="caution">
    <text evidence="10">The sequence shown here is derived from an EMBL/GenBank/DDBJ whole genome shotgun (WGS) entry which is preliminary data.</text>
</comment>
<dbReference type="Gene3D" id="3.40.640.10">
    <property type="entry name" value="Type I PLP-dependent aspartate aminotransferase-like (Major domain)"/>
    <property type="match status" value="1"/>
</dbReference>
<dbReference type="InterPro" id="IPR015424">
    <property type="entry name" value="PyrdxlP-dep_Trfase"/>
</dbReference>
<dbReference type="InterPro" id="IPR000192">
    <property type="entry name" value="Aminotrans_V_dom"/>
</dbReference>
<keyword evidence="5" id="KW-0663">Pyridoxal phosphate</keyword>
<evidence type="ECO:0000256" key="4">
    <source>
        <dbReference type="ARBA" id="ARBA00022723"/>
    </source>
</evidence>
<dbReference type="PANTHER" id="PTHR11601:SF34">
    <property type="entry name" value="CYSTEINE DESULFURASE"/>
    <property type="match status" value="1"/>
</dbReference>
<dbReference type="RefSeq" id="WP_344688345.1">
    <property type="nucleotide sequence ID" value="NZ_BAAAVV010000003.1"/>
</dbReference>
<dbReference type="InterPro" id="IPR015422">
    <property type="entry name" value="PyrdxlP-dep_Trfase_small"/>
</dbReference>
<gene>
    <name evidence="10" type="ORF">GCM10010531_17050</name>
</gene>
<dbReference type="InterPro" id="IPR015421">
    <property type="entry name" value="PyrdxlP-dep_Trfase_major"/>
</dbReference>
<evidence type="ECO:0000313" key="10">
    <source>
        <dbReference type="EMBL" id="GAA3165188.1"/>
    </source>
</evidence>
<keyword evidence="11" id="KW-1185">Reference proteome</keyword>
<evidence type="ECO:0000256" key="1">
    <source>
        <dbReference type="ARBA" id="ARBA00001933"/>
    </source>
</evidence>
<organism evidence="10 11">
    <name type="scientific">Blastococcus jejuensis</name>
    <dbReference type="NCBI Taxonomy" id="351224"/>
    <lineage>
        <taxon>Bacteria</taxon>
        <taxon>Bacillati</taxon>
        <taxon>Actinomycetota</taxon>
        <taxon>Actinomycetes</taxon>
        <taxon>Geodermatophilales</taxon>
        <taxon>Geodermatophilaceae</taxon>
        <taxon>Blastococcus</taxon>
    </lineage>
</organism>
<dbReference type="PANTHER" id="PTHR11601">
    <property type="entry name" value="CYSTEINE DESULFURYLASE FAMILY MEMBER"/>
    <property type="match status" value="1"/>
</dbReference>
<evidence type="ECO:0000256" key="6">
    <source>
        <dbReference type="ARBA" id="ARBA00023004"/>
    </source>
</evidence>
<evidence type="ECO:0000259" key="9">
    <source>
        <dbReference type="Pfam" id="PF00266"/>
    </source>
</evidence>
<sequence length="393" mass="40775">MGQDEHPALAGRPVYLDYNATTPMDPRVVDVIQAALTTDFGNPSSAHAYAEGPRRRLTRAREQVAALLHAAPATVVFTASGSEADALAVRGAVLARAATVTGRPHVITQVTEHPAVLAACRHVQRWHDVDVTYLPVDRYGRINPGDVRAAITPETVLVTVMHANNETGTLQPIADIAEITRPRGILLHTDAAQGAGKVDLDVDKLGVDLLTIVGHKVYAPKGIAALYVREGVTLEPIIGGGGQERGLRAGTENVALAAALGAAADLAARGLAAGETGRLARLRDQLQAELTERLPGRVHLHGHPTLRLPNTLNIGIDDVIGRELLAAAPDVAGSTGSACHSGDDQPSASLLALGLTPGQAASALRLSLGRWTTAQQVTAAADSLTAALLTSGG</sequence>
<name>A0ABP6P3D9_9ACTN</name>
<keyword evidence="6" id="KW-0408">Iron</keyword>
<keyword evidence="4" id="KW-0479">Metal-binding</keyword>
<protein>
    <submittedName>
        <fullName evidence="10">Cysteine desulfurase family protein</fullName>
    </submittedName>
</protein>
<evidence type="ECO:0000256" key="8">
    <source>
        <dbReference type="ARBA" id="ARBA00050776"/>
    </source>
</evidence>
<dbReference type="Pfam" id="PF00266">
    <property type="entry name" value="Aminotran_5"/>
    <property type="match status" value="1"/>
</dbReference>
<dbReference type="Gene3D" id="3.90.1150.10">
    <property type="entry name" value="Aspartate Aminotransferase, domain 1"/>
    <property type="match status" value="1"/>
</dbReference>
<evidence type="ECO:0000256" key="7">
    <source>
        <dbReference type="ARBA" id="ARBA00023014"/>
    </source>
</evidence>
<evidence type="ECO:0000256" key="5">
    <source>
        <dbReference type="ARBA" id="ARBA00022898"/>
    </source>
</evidence>
<dbReference type="InterPro" id="IPR016454">
    <property type="entry name" value="Cysteine_dSase"/>
</dbReference>
<proteinExistence type="inferred from homology"/>
<dbReference type="SUPFAM" id="SSF53383">
    <property type="entry name" value="PLP-dependent transferases"/>
    <property type="match status" value="1"/>
</dbReference>
<evidence type="ECO:0000313" key="11">
    <source>
        <dbReference type="Proteomes" id="UP001499924"/>
    </source>
</evidence>